<dbReference type="Proteomes" id="UP001607157">
    <property type="component" value="Unassembled WGS sequence"/>
</dbReference>
<dbReference type="GO" id="GO:0052717">
    <property type="term" value="F:tRNA-specific adenosine-34 deaminase activity"/>
    <property type="evidence" value="ECO:0007669"/>
    <property type="project" value="UniProtKB-EC"/>
</dbReference>
<dbReference type="RefSeq" id="WP_377172410.1">
    <property type="nucleotide sequence ID" value="NZ_JBHTJC010000003.1"/>
</dbReference>
<dbReference type="PANTHER" id="PTHR11079:SF179">
    <property type="entry name" value="TRNA(ADENINE(34)) DEAMINASE, CHLOROPLASTIC"/>
    <property type="match status" value="1"/>
</dbReference>
<dbReference type="Pfam" id="PF00383">
    <property type="entry name" value="dCMP_cyt_deam_1"/>
    <property type="match status" value="1"/>
</dbReference>
<evidence type="ECO:0000259" key="1">
    <source>
        <dbReference type="PROSITE" id="PS51747"/>
    </source>
</evidence>
<name>A0ABW7IBX8_9RHOB</name>
<keyword evidence="3" id="KW-1185">Reference proteome</keyword>
<organism evidence="2 3">
    <name type="scientific">Roseovarius aquimarinus</name>
    <dbReference type="NCBI Taxonomy" id="1229156"/>
    <lineage>
        <taxon>Bacteria</taxon>
        <taxon>Pseudomonadati</taxon>
        <taxon>Pseudomonadota</taxon>
        <taxon>Alphaproteobacteria</taxon>
        <taxon>Rhodobacterales</taxon>
        <taxon>Roseobacteraceae</taxon>
        <taxon>Roseovarius</taxon>
    </lineage>
</organism>
<dbReference type="SUPFAM" id="SSF53927">
    <property type="entry name" value="Cytidine deaminase-like"/>
    <property type="match status" value="1"/>
</dbReference>
<dbReference type="PROSITE" id="PS51747">
    <property type="entry name" value="CYT_DCMP_DEAMINASES_2"/>
    <property type="match status" value="1"/>
</dbReference>
<dbReference type="InterPro" id="IPR016193">
    <property type="entry name" value="Cytidine_deaminase-like"/>
</dbReference>
<dbReference type="InterPro" id="IPR002125">
    <property type="entry name" value="CMP_dCMP_dom"/>
</dbReference>
<evidence type="ECO:0000313" key="2">
    <source>
        <dbReference type="EMBL" id="MFH0254920.1"/>
    </source>
</evidence>
<dbReference type="EC" id="3.5.4.33" evidence="2"/>
<dbReference type="CDD" id="cd01285">
    <property type="entry name" value="nucleoside_deaminase"/>
    <property type="match status" value="1"/>
</dbReference>
<feature type="domain" description="CMP/dCMP-type deaminase" evidence="1">
    <location>
        <begin position="3"/>
        <end position="118"/>
    </location>
</feature>
<comment type="caution">
    <text evidence="2">The sequence shown here is derived from an EMBL/GenBank/DDBJ whole genome shotgun (WGS) entry which is preliminary data.</text>
</comment>
<dbReference type="Gene3D" id="3.40.140.10">
    <property type="entry name" value="Cytidine Deaminase, domain 2"/>
    <property type="match status" value="1"/>
</dbReference>
<keyword evidence="2" id="KW-0378">Hydrolase</keyword>
<proteinExistence type="predicted"/>
<protein>
    <submittedName>
        <fullName evidence="2">Nucleoside deaminase</fullName>
        <ecNumber evidence="2">3.5.4.33</ecNumber>
    </submittedName>
</protein>
<accession>A0ABW7IBX8</accession>
<sequence>MPTPNDHLLRCIVLAAEALEAGDAPFGSVLVAADGTVLQEARNRAVTGDPTQHPEIELARWAAQNLNAEDRRTATMYTSGEHCPMCAAAHGWVGLGPVVFIHSAQQLAQWTEEFGRPPGPVTQLGIAPVAPGVRAYGPVTELLEDMRALHERHQKARMRA</sequence>
<reference evidence="2 3" key="1">
    <citation type="submission" date="2024-10" db="EMBL/GenBank/DDBJ databases">
        <authorList>
            <person name="Yang X.-N."/>
        </authorList>
    </citation>
    <scope>NUCLEOTIDE SEQUENCE [LARGE SCALE GENOMIC DNA]</scope>
    <source>
        <strain evidence="2 3">CAU 1059</strain>
    </source>
</reference>
<gene>
    <name evidence="2" type="ORF">ACGRVM_13520</name>
</gene>
<evidence type="ECO:0000313" key="3">
    <source>
        <dbReference type="Proteomes" id="UP001607157"/>
    </source>
</evidence>
<dbReference type="EMBL" id="JBIHMM010000003">
    <property type="protein sequence ID" value="MFH0254920.1"/>
    <property type="molecule type" value="Genomic_DNA"/>
</dbReference>
<dbReference type="PANTHER" id="PTHR11079">
    <property type="entry name" value="CYTOSINE DEAMINASE FAMILY MEMBER"/>
    <property type="match status" value="1"/>
</dbReference>